<comment type="caution">
    <text evidence="1">The sequence shown here is derived from an EMBL/GenBank/DDBJ whole genome shotgun (WGS) entry which is preliminary data.</text>
</comment>
<dbReference type="AlphaFoldDB" id="R6TMB1"/>
<evidence type="ECO:0000313" key="1">
    <source>
        <dbReference type="EMBL" id="CDC74503.1"/>
    </source>
</evidence>
<organism evidence="1 2">
    <name type="scientific">Candidatus Colimorpha enterica</name>
    <dbReference type="NCBI Taxonomy" id="3083063"/>
    <lineage>
        <taxon>Bacteria</taxon>
        <taxon>Pseudomonadati</taxon>
        <taxon>Bacteroidota</taxon>
        <taxon>Bacteroidia</taxon>
        <taxon>Bacteroidales</taxon>
        <taxon>Candidatus Colimorpha</taxon>
    </lineage>
</organism>
<sequence>MPSFRRRKDVVVHALYPQLYRFHGVAGEDVKYFPADIVRTCREPYSGHSAVADEILRRVKQANHQPPVDPGKAAAEKRDLRIAVGNRRKCSFYSVLYRTLVKAPLSGNASLIAENAVVRAAEMRYEHRDVDVSLSGSHSPKSARASLAAFCSAARFDRPFPVPITLPFSRASTVKTFICAGPRSPTVTYSRMSPCSFCTTC</sequence>
<evidence type="ECO:0000313" key="2">
    <source>
        <dbReference type="Proteomes" id="UP000017938"/>
    </source>
</evidence>
<accession>R6TMB1</accession>
<reference evidence="1" key="1">
    <citation type="submission" date="2012-11" db="EMBL/GenBank/DDBJ databases">
        <title>Dependencies among metagenomic species, viruses, plasmids and units of genetic variation.</title>
        <authorList>
            <person name="Nielsen H.B."/>
            <person name="Almeida M."/>
            <person name="Juncker A.S."/>
            <person name="Rasmussen S."/>
            <person name="Li J."/>
            <person name="Sunagawa S."/>
            <person name="Plichta D."/>
            <person name="Gautier L."/>
            <person name="Le Chatelier E."/>
            <person name="Peletier E."/>
            <person name="Bonde I."/>
            <person name="Nielsen T."/>
            <person name="Manichanh C."/>
            <person name="Arumugam M."/>
            <person name="Batto J."/>
            <person name="Santos M.B.Q.D."/>
            <person name="Blom N."/>
            <person name="Borruel N."/>
            <person name="Burgdorf K.S."/>
            <person name="Boumezbeur F."/>
            <person name="Casellas F."/>
            <person name="Dore J."/>
            <person name="Guarner F."/>
            <person name="Hansen T."/>
            <person name="Hildebrand F."/>
            <person name="Kaas R.S."/>
            <person name="Kennedy S."/>
            <person name="Kristiansen K."/>
            <person name="Kultima J.R."/>
            <person name="Leonard P."/>
            <person name="Levenez F."/>
            <person name="Lund O."/>
            <person name="Moumen B."/>
            <person name="Le Paslier D."/>
            <person name="Pons N."/>
            <person name="Pedersen O."/>
            <person name="Prifti E."/>
            <person name="Qin J."/>
            <person name="Raes J."/>
            <person name="Tap J."/>
            <person name="Tims S."/>
            <person name="Ussery D.W."/>
            <person name="Yamada T."/>
            <person name="MetaHit consortium"/>
            <person name="Renault P."/>
            <person name="Sicheritz-Ponten T."/>
            <person name="Bork P."/>
            <person name="Wang J."/>
            <person name="Brunak S."/>
            <person name="Ehrlich S.D."/>
        </authorList>
    </citation>
    <scope>NUCLEOTIDE SEQUENCE [LARGE SCALE GENOMIC DNA]</scope>
</reference>
<dbReference type="EMBL" id="CBFW010000228">
    <property type="protein sequence ID" value="CDC74503.1"/>
    <property type="molecule type" value="Genomic_DNA"/>
</dbReference>
<dbReference type="Proteomes" id="UP000017938">
    <property type="component" value="Unassembled WGS sequence"/>
</dbReference>
<gene>
    <name evidence="1" type="ORF">BN580_01528</name>
</gene>
<protein>
    <submittedName>
        <fullName evidence="1">Uncharacterized protein</fullName>
    </submittedName>
</protein>
<name>R6TMB1_9BACT</name>
<proteinExistence type="predicted"/>